<evidence type="ECO:0000256" key="3">
    <source>
        <dbReference type="ARBA" id="ARBA00023122"/>
    </source>
</evidence>
<dbReference type="GO" id="GO:0005634">
    <property type="term" value="C:nucleus"/>
    <property type="evidence" value="ECO:0007669"/>
    <property type="project" value="TreeGrafter"/>
</dbReference>
<evidence type="ECO:0000313" key="8">
    <source>
        <dbReference type="EMBL" id="KAB8343180.1"/>
    </source>
</evidence>
<dbReference type="CDD" id="cd02205">
    <property type="entry name" value="CBS_pair_SF"/>
    <property type="match status" value="1"/>
</dbReference>
<feature type="compositionally biased region" description="Basic residues" evidence="6">
    <location>
        <begin position="1106"/>
        <end position="1118"/>
    </location>
</feature>
<dbReference type="SUPFAM" id="SSF54631">
    <property type="entry name" value="CBS-domain pair"/>
    <property type="match status" value="1"/>
</dbReference>
<evidence type="ECO:0000256" key="2">
    <source>
        <dbReference type="ARBA" id="ARBA00022737"/>
    </source>
</evidence>
<evidence type="ECO:0000256" key="6">
    <source>
        <dbReference type="SAM" id="MobiDB-lite"/>
    </source>
</evidence>
<reference evidence="8 9" key="1">
    <citation type="submission" date="2019-06" db="EMBL/GenBank/DDBJ databases">
        <title>A chromosomal-level reference genome of Carpinus fangiana (Coryloideae, Betulaceae).</title>
        <authorList>
            <person name="Yang X."/>
            <person name="Wang Z."/>
            <person name="Zhang L."/>
            <person name="Hao G."/>
            <person name="Liu J."/>
            <person name="Yang Y."/>
        </authorList>
    </citation>
    <scope>NUCLEOTIDE SEQUENCE [LARGE SCALE GENOMIC DNA]</scope>
    <source>
        <strain evidence="8">Cfa_2016G</strain>
        <tissue evidence="8">Leaf</tissue>
    </source>
</reference>
<name>A0A5N6KTJ0_9ROSI</name>
<feature type="coiled-coil region" evidence="5">
    <location>
        <begin position="1230"/>
        <end position="1257"/>
    </location>
</feature>
<keyword evidence="2" id="KW-0677">Repeat</keyword>
<dbReference type="PANTHER" id="PTHR13780">
    <property type="entry name" value="AMP-ACTIVATED PROTEIN KINASE, GAMMA REGULATORY SUBUNIT"/>
    <property type="match status" value="1"/>
</dbReference>
<feature type="domain" description="CBS" evidence="7">
    <location>
        <begin position="169"/>
        <end position="233"/>
    </location>
</feature>
<evidence type="ECO:0000256" key="4">
    <source>
        <dbReference type="PROSITE-ProRule" id="PRU00703"/>
    </source>
</evidence>
<dbReference type="PANTHER" id="PTHR13780:SF35">
    <property type="entry name" value="LD22662P"/>
    <property type="match status" value="1"/>
</dbReference>
<feature type="compositionally biased region" description="Polar residues" evidence="6">
    <location>
        <begin position="916"/>
        <end position="925"/>
    </location>
</feature>
<organism evidence="8 9">
    <name type="scientific">Carpinus fangiana</name>
    <dbReference type="NCBI Taxonomy" id="176857"/>
    <lineage>
        <taxon>Eukaryota</taxon>
        <taxon>Viridiplantae</taxon>
        <taxon>Streptophyta</taxon>
        <taxon>Embryophyta</taxon>
        <taxon>Tracheophyta</taxon>
        <taxon>Spermatophyta</taxon>
        <taxon>Magnoliopsida</taxon>
        <taxon>eudicotyledons</taxon>
        <taxon>Gunneridae</taxon>
        <taxon>Pentapetalae</taxon>
        <taxon>rosids</taxon>
        <taxon>fabids</taxon>
        <taxon>Fagales</taxon>
        <taxon>Betulaceae</taxon>
        <taxon>Carpinus</taxon>
    </lineage>
</organism>
<comment type="similarity">
    <text evidence="1">Belongs to the 5'-AMP-activated protein kinase gamma subunit family.</text>
</comment>
<dbReference type="GO" id="GO:0005737">
    <property type="term" value="C:cytoplasm"/>
    <property type="evidence" value="ECO:0007669"/>
    <property type="project" value="TreeGrafter"/>
</dbReference>
<dbReference type="AlphaFoldDB" id="A0A5N6KTJ0"/>
<feature type="region of interest" description="Disordered" evidence="6">
    <location>
        <begin position="837"/>
        <end position="856"/>
    </location>
</feature>
<dbReference type="SUPFAM" id="SSF48350">
    <property type="entry name" value="GTPase activation domain, GAP"/>
    <property type="match status" value="1"/>
</dbReference>
<evidence type="ECO:0000256" key="1">
    <source>
        <dbReference type="ARBA" id="ARBA00006750"/>
    </source>
</evidence>
<dbReference type="GO" id="GO:0019901">
    <property type="term" value="F:protein kinase binding"/>
    <property type="evidence" value="ECO:0007669"/>
    <property type="project" value="TreeGrafter"/>
</dbReference>
<dbReference type="InterPro" id="IPR000644">
    <property type="entry name" value="CBS_dom"/>
</dbReference>
<dbReference type="CDD" id="cd04618">
    <property type="entry name" value="CBS_euAMPK_gamma-like_repeat1"/>
    <property type="match status" value="1"/>
</dbReference>
<dbReference type="InterPro" id="IPR046342">
    <property type="entry name" value="CBS_dom_sf"/>
</dbReference>
<comment type="caution">
    <text evidence="8">The sequence shown here is derived from an EMBL/GenBank/DDBJ whole genome shotgun (WGS) entry which is preliminary data.</text>
</comment>
<dbReference type="GO" id="GO:0019887">
    <property type="term" value="F:protein kinase regulator activity"/>
    <property type="evidence" value="ECO:0007669"/>
    <property type="project" value="TreeGrafter"/>
</dbReference>
<keyword evidence="9" id="KW-1185">Reference proteome</keyword>
<feature type="region of interest" description="Disordered" evidence="6">
    <location>
        <begin position="1069"/>
        <end position="1163"/>
    </location>
</feature>
<dbReference type="Gene3D" id="3.10.580.10">
    <property type="entry name" value="CBS-domain"/>
    <property type="match status" value="2"/>
</dbReference>
<sequence length="1273" mass="141151">MAEQNEGHPGWWDMKRTNEHAARQTPPAANEAPHFVAPSSYLRPSVSSKQSTGSQSAANVAAIEKEHVEALHKIREFLKLRTSYDVLPLSYRLIILDSRLLIKKSLNIMTQNAIVSAPLWDSQKSTFAGLLTVSDYINVIQYYWQNPDSLSQVDQFRLDSLREIEKAIGVPPIETVSIHPLRPLYEAMRKMVTSRARRIPIVDDDDETERGQVVSVITQYRILKFVAVNVAATQKLRKPLRDLKIGTRQGLKTCKMDTPVMDVIHEMSKTSISSVPILDDTATASFHSRPVPEPNILHLAQINALVSVLMDLLVIPGRVRYPSDRPVDDGNSGSVDGQIARSLLDLDGQASSRHVSSHSTVLSYASIQRDTTGFVERYNEIAKRYGLAELDALRELSELVDLSENLLTDEEVVHKGTHSEALKPPASPKRGLWRRIVRSSSSYQLPPVPQLVRKNSLSNLLGRQARLTLKCQSLDDFYQYGGVSVLNLAPPYRAASLAIPSCLAATGNYLIQHGQTSVVQSLYHHYVARIQEAEYAHEDVHANIGSIHLPAEIPCGIHDVASAFKKFLWDLPGGILGSLELFRALRDVQSKKDCLDIQPRLCALAILSLVSTRRIAIVSAVFGLLATIKLDPDQTQGSPLTPTRILGPESMSSRALGVIFAPILLGGLNDHIALQGYGQPDPIPVQHVKHDTPRRGFKNAFRTPKHRKSYSIDRTPEINAEIERNAASSALIEMLLRQWEDIAAQMRMLNNKLGSQRSSRSSSRLISQMPLPKHHSVFDVCMSRGSSSEVSHHHLQVPNVLRSSSFLHPQSTKRLTTEPEDGFAVEMQDVRLNSQASPANLTSHTAQSGSTQPSKNVESIEIAPWWTRKTSNSSTLKENSATTLGAISRVASDPLMLYNLPTMQPDGNVDLDSAVNDVSSTSASQPLERDDGSLKGLNTLGYAEDEKRIPPESSHIFVANGQSNEQSIHSGKVGGKSLLLSSERRDSGVELCDRAAFYRPGEWTSQLESEYLLAPPSIELRTCSSSSSFSSQISPGNKILSTKDAGESCKQVDETACPTTNKHHQAVRRMAQKIDKDATPIRISPSLIPRPVADPGRSRSSVNGSPRRRNPCHAKPRNGTRTAHNLLRRPHRPNAGKSERLQPMYPRQAGEHQDARDPIVRSEPLPRFKDHVSTHALGLRGEPVARQLHFHSPAGRNDYNKVTESDLSISRQQPLKHRGSSNVGTLYAEIRMLSEKLGQARRECAEWQQRAQWAEAALFGDENHEQQQYGYQY</sequence>
<evidence type="ECO:0000259" key="7">
    <source>
        <dbReference type="PROSITE" id="PS51371"/>
    </source>
</evidence>
<evidence type="ECO:0000256" key="5">
    <source>
        <dbReference type="SAM" id="Coils"/>
    </source>
</evidence>
<accession>A0A5N6KTJ0</accession>
<dbReference type="SMART" id="SM00116">
    <property type="entry name" value="CBS"/>
    <property type="match status" value="3"/>
</dbReference>
<feature type="compositionally biased region" description="Basic and acidic residues" evidence="6">
    <location>
        <begin position="13"/>
        <end position="22"/>
    </location>
</feature>
<protein>
    <recommendedName>
        <fullName evidence="7">CBS domain-containing protein</fullName>
    </recommendedName>
</protein>
<keyword evidence="5" id="KW-0175">Coiled coil</keyword>
<dbReference type="InterPro" id="IPR050511">
    <property type="entry name" value="AMPK_gamma/SDS23_families"/>
</dbReference>
<dbReference type="Proteomes" id="UP000327013">
    <property type="component" value="Unassembled WGS sequence"/>
</dbReference>
<feature type="compositionally biased region" description="Basic and acidic residues" evidence="6">
    <location>
        <begin position="1149"/>
        <end position="1163"/>
    </location>
</feature>
<gene>
    <name evidence="8" type="ORF">FH972_022770</name>
</gene>
<dbReference type="InterPro" id="IPR008936">
    <property type="entry name" value="Rho_GTPase_activation_prot"/>
</dbReference>
<evidence type="ECO:0000313" key="9">
    <source>
        <dbReference type="Proteomes" id="UP000327013"/>
    </source>
</evidence>
<feature type="region of interest" description="Disordered" evidence="6">
    <location>
        <begin position="908"/>
        <end position="933"/>
    </location>
</feature>
<keyword evidence="3 4" id="KW-0129">CBS domain</keyword>
<feature type="region of interest" description="Disordered" evidence="6">
    <location>
        <begin position="1"/>
        <end position="34"/>
    </location>
</feature>
<dbReference type="GO" id="GO:0031588">
    <property type="term" value="C:nucleotide-activated protein kinase complex"/>
    <property type="evidence" value="ECO:0007669"/>
    <property type="project" value="TreeGrafter"/>
</dbReference>
<dbReference type="PROSITE" id="PS51371">
    <property type="entry name" value="CBS"/>
    <property type="match status" value="1"/>
</dbReference>
<proteinExistence type="inferred from homology"/>
<dbReference type="Gene3D" id="1.10.555.10">
    <property type="entry name" value="Rho GTPase activation protein"/>
    <property type="match status" value="1"/>
</dbReference>
<dbReference type="OrthoDB" id="286637at2759"/>
<dbReference type="GO" id="GO:0016208">
    <property type="term" value="F:AMP binding"/>
    <property type="evidence" value="ECO:0007669"/>
    <property type="project" value="TreeGrafter"/>
</dbReference>
<feature type="compositionally biased region" description="Low complexity" evidence="6">
    <location>
        <begin position="1080"/>
        <end position="1091"/>
    </location>
</feature>
<dbReference type="EMBL" id="VIBQ01000012">
    <property type="protein sequence ID" value="KAB8343180.1"/>
    <property type="molecule type" value="Genomic_DNA"/>
</dbReference>
<dbReference type="Pfam" id="PF00571">
    <property type="entry name" value="CBS"/>
    <property type="match status" value="1"/>
</dbReference>